<accession>A0ABS4HTK5</accession>
<comment type="caution">
    <text evidence="1">The sequence shown here is derived from an EMBL/GenBank/DDBJ whole genome shotgun (WGS) entry which is preliminary data.</text>
</comment>
<keyword evidence="1" id="KW-0251">Elongation factor</keyword>
<name>A0ABS4HTK5_9BACL</name>
<dbReference type="Proteomes" id="UP001519344">
    <property type="component" value="Unassembled WGS sequence"/>
</dbReference>
<evidence type="ECO:0000313" key="1">
    <source>
        <dbReference type="EMBL" id="MBP1961850.1"/>
    </source>
</evidence>
<dbReference type="GO" id="GO:0003746">
    <property type="term" value="F:translation elongation factor activity"/>
    <property type="evidence" value="ECO:0007669"/>
    <property type="project" value="UniProtKB-KW"/>
</dbReference>
<organism evidence="1 2">
    <name type="scientific">Paenibacillus aceris</name>
    <dbReference type="NCBI Taxonomy" id="869555"/>
    <lineage>
        <taxon>Bacteria</taxon>
        <taxon>Bacillati</taxon>
        <taxon>Bacillota</taxon>
        <taxon>Bacilli</taxon>
        <taxon>Bacillales</taxon>
        <taxon>Paenibacillaceae</taxon>
        <taxon>Paenibacillus</taxon>
    </lineage>
</organism>
<dbReference type="RefSeq" id="WP_167053979.1">
    <property type="nucleotide sequence ID" value="NZ_JAAOZR010000006.1"/>
</dbReference>
<sequence>MAEKEFQQCIRCKYVADKEERYCIKCGAPLRNRCTREKTLLHKGCSKVNKPDAKYCADCGTATIFNEWGLL</sequence>
<reference evidence="1 2" key="1">
    <citation type="submission" date="2021-03" db="EMBL/GenBank/DDBJ databases">
        <title>Genomic Encyclopedia of Type Strains, Phase IV (KMG-IV): sequencing the most valuable type-strain genomes for metagenomic binning, comparative biology and taxonomic classification.</title>
        <authorList>
            <person name="Goeker M."/>
        </authorList>
    </citation>
    <scope>NUCLEOTIDE SEQUENCE [LARGE SCALE GENOMIC DNA]</scope>
    <source>
        <strain evidence="1 2">DSM 24950</strain>
    </source>
</reference>
<proteinExistence type="predicted"/>
<protein>
    <submittedName>
        <fullName evidence="1">RNA polymerase subunit RPABC4/transcription elongation factor Spt4</fullName>
    </submittedName>
</protein>
<keyword evidence="2" id="KW-1185">Reference proteome</keyword>
<keyword evidence="1" id="KW-0648">Protein biosynthesis</keyword>
<dbReference type="EMBL" id="JAGGKV010000002">
    <property type="protein sequence ID" value="MBP1961850.1"/>
    <property type="molecule type" value="Genomic_DNA"/>
</dbReference>
<evidence type="ECO:0000313" key="2">
    <source>
        <dbReference type="Proteomes" id="UP001519344"/>
    </source>
</evidence>
<gene>
    <name evidence="1" type="ORF">J2Z65_001048</name>
</gene>